<dbReference type="Gene3D" id="2.60.120.260">
    <property type="entry name" value="Galactose-binding domain-like"/>
    <property type="match status" value="1"/>
</dbReference>
<dbReference type="CDD" id="cd19799">
    <property type="entry name" value="Bbox2_MYCBP2"/>
    <property type="match status" value="1"/>
</dbReference>
<evidence type="ECO:0000256" key="6">
    <source>
        <dbReference type="ARBA" id="ARBA00022679"/>
    </source>
</evidence>
<dbReference type="Pfam" id="PF08005">
    <property type="entry name" value="PHR"/>
    <property type="match status" value="2"/>
</dbReference>
<evidence type="ECO:0000256" key="5">
    <source>
        <dbReference type="ARBA" id="ARBA00012249"/>
    </source>
</evidence>
<keyword evidence="9 13" id="KW-0863">Zinc-finger</keyword>
<organism evidence="18 19">
    <name type="scientific">Oopsacas minuta</name>
    <dbReference type="NCBI Taxonomy" id="111878"/>
    <lineage>
        <taxon>Eukaryota</taxon>
        <taxon>Metazoa</taxon>
        <taxon>Porifera</taxon>
        <taxon>Hexactinellida</taxon>
        <taxon>Hexasterophora</taxon>
        <taxon>Lyssacinosida</taxon>
        <taxon>Leucopsacidae</taxon>
        <taxon>Oopsacas</taxon>
    </lineage>
</organism>
<dbReference type="InterPro" id="IPR004939">
    <property type="entry name" value="APC_su10/DOC_dom"/>
</dbReference>
<evidence type="ECO:0000256" key="13">
    <source>
        <dbReference type="PROSITE-ProRule" id="PRU00175"/>
    </source>
</evidence>
<evidence type="ECO:0000256" key="14">
    <source>
        <dbReference type="PROSITE-ProRule" id="PRU00235"/>
    </source>
</evidence>
<evidence type="ECO:0000256" key="8">
    <source>
        <dbReference type="ARBA" id="ARBA00022737"/>
    </source>
</evidence>
<dbReference type="Gene3D" id="2.130.10.30">
    <property type="entry name" value="Regulator of chromosome condensation 1/beta-lactamase-inhibitor protein II"/>
    <property type="match status" value="1"/>
</dbReference>
<feature type="region of interest" description="Disordered" evidence="15">
    <location>
        <begin position="2797"/>
        <end position="2825"/>
    </location>
</feature>
<keyword evidence="12" id="KW-0966">Cell projection</keyword>
<dbReference type="InterPro" id="IPR001841">
    <property type="entry name" value="Znf_RING"/>
</dbReference>
<dbReference type="EMBL" id="JAKMXF010000144">
    <property type="protein sequence ID" value="KAI6656385.1"/>
    <property type="molecule type" value="Genomic_DNA"/>
</dbReference>
<feature type="region of interest" description="Disordered" evidence="15">
    <location>
        <begin position="86"/>
        <end position="122"/>
    </location>
</feature>
<dbReference type="FunFam" id="3.30.40.10:FF:000078">
    <property type="entry name" value="E3 ubiquitin-protein ligase MYCBP2 isoform X1"/>
    <property type="match status" value="1"/>
</dbReference>
<dbReference type="InterPro" id="IPR013083">
    <property type="entry name" value="Znf_RING/FYVE/PHD"/>
</dbReference>
<evidence type="ECO:0000256" key="3">
    <source>
        <dbReference type="ARBA" id="ARBA00004906"/>
    </source>
</evidence>
<feature type="compositionally biased region" description="Basic residues" evidence="15">
    <location>
        <begin position="1"/>
        <end position="20"/>
    </location>
</feature>
<dbReference type="InterPro" id="IPR038648">
    <property type="entry name" value="PHR_sf"/>
</dbReference>
<dbReference type="InterPro" id="IPR009091">
    <property type="entry name" value="RCC1/BLIP-II"/>
</dbReference>
<dbReference type="PROSITE" id="PS50089">
    <property type="entry name" value="ZF_RING_2"/>
    <property type="match status" value="1"/>
</dbReference>
<feature type="region of interest" description="Disordered" evidence="15">
    <location>
        <begin position="2479"/>
        <end position="2605"/>
    </location>
</feature>
<dbReference type="SUPFAM" id="SSF57850">
    <property type="entry name" value="RING/U-box"/>
    <property type="match status" value="1"/>
</dbReference>
<dbReference type="GO" id="GO:0005634">
    <property type="term" value="C:nucleus"/>
    <property type="evidence" value="ECO:0007669"/>
    <property type="project" value="TreeGrafter"/>
</dbReference>
<feature type="domain" description="DOC" evidence="17">
    <location>
        <begin position="3062"/>
        <end position="3245"/>
    </location>
</feature>
<feature type="domain" description="RING-type" evidence="16">
    <location>
        <begin position="3749"/>
        <end position="3800"/>
    </location>
</feature>
<dbReference type="SMART" id="SM00184">
    <property type="entry name" value="RING"/>
    <property type="match status" value="1"/>
</dbReference>
<feature type="repeat" description="RCC1" evidence="14">
    <location>
        <begin position="645"/>
        <end position="707"/>
    </location>
</feature>
<keyword evidence="7" id="KW-0479">Metal-binding</keyword>
<feature type="region of interest" description="Disordered" evidence="15">
    <location>
        <begin position="1"/>
        <end position="35"/>
    </location>
</feature>
<keyword evidence="11" id="KW-0862">Zinc</keyword>
<feature type="compositionally biased region" description="Basic and acidic residues" evidence="15">
    <location>
        <begin position="2499"/>
        <end position="2584"/>
    </location>
</feature>
<dbReference type="EC" id="2.3.2.33" evidence="5"/>
<dbReference type="InterPro" id="IPR008979">
    <property type="entry name" value="Galactose-bd-like_sf"/>
</dbReference>
<evidence type="ECO:0000256" key="4">
    <source>
        <dbReference type="ARBA" id="ARBA00005415"/>
    </source>
</evidence>
<gene>
    <name evidence="18" type="ORF">LOD99_1184</name>
</gene>
<evidence type="ECO:0000256" key="1">
    <source>
        <dbReference type="ARBA" id="ARBA00000333"/>
    </source>
</evidence>
<reference evidence="18 19" key="1">
    <citation type="journal article" date="2023" name="BMC Biol.">
        <title>The compact genome of the sponge Oopsacas minuta (Hexactinellida) is lacking key metazoan core genes.</title>
        <authorList>
            <person name="Santini S."/>
            <person name="Schenkelaars Q."/>
            <person name="Jourda C."/>
            <person name="Duchesne M."/>
            <person name="Belahbib H."/>
            <person name="Rocher C."/>
            <person name="Selva M."/>
            <person name="Riesgo A."/>
            <person name="Vervoort M."/>
            <person name="Leys S.P."/>
            <person name="Kodjabachian L."/>
            <person name="Le Bivic A."/>
            <person name="Borchiellini C."/>
            <person name="Claverie J.M."/>
            <person name="Renard E."/>
        </authorList>
    </citation>
    <scope>NUCLEOTIDE SEQUENCE [LARGE SCALE GENOMIC DNA]</scope>
    <source>
        <strain evidence="18">SPO-2</strain>
    </source>
</reference>
<keyword evidence="10" id="KW-0833">Ubl conjugation pathway</keyword>
<feature type="compositionally biased region" description="Basic and acidic residues" evidence="15">
    <location>
        <begin position="95"/>
        <end position="114"/>
    </location>
</feature>
<dbReference type="Pfam" id="PF03256">
    <property type="entry name" value="ANAPC10"/>
    <property type="match status" value="1"/>
</dbReference>
<proteinExistence type="inferred from homology"/>
<dbReference type="InterPro" id="IPR012983">
    <property type="entry name" value="PHR"/>
</dbReference>
<dbReference type="PROSITE" id="PS50012">
    <property type="entry name" value="RCC1_3"/>
    <property type="match status" value="2"/>
</dbReference>
<protein>
    <recommendedName>
        <fullName evidence="5">RCR-type E3 ubiquitin transferase</fullName>
        <ecNumber evidence="5">2.3.2.33</ecNumber>
    </recommendedName>
</protein>
<dbReference type="CDD" id="cd16463">
    <property type="entry name" value="RING-H2_PHR"/>
    <property type="match status" value="1"/>
</dbReference>
<dbReference type="InterPro" id="IPR000408">
    <property type="entry name" value="Reg_chr_condens"/>
</dbReference>
<evidence type="ECO:0000313" key="18">
    <source>
        <dbReference type="EMBL" id="KAI6656385.1"/>
    </source>
</evidence>
<evidence type="ECO:0000313" key="19">
    <source>
        <dbReference type="Proteomes" id="UP001165289"/>
    </source>
</evidence>
<dbReference type="SUPFAM" id="SSF50985">
    <property type="entry name" value="RCC1/BLIP-II"/>
    <property type="match status" value="1"/>
</dbReference>
<evidence type="ECO:0000256" key="15">
    <source>
        <dbReference type="SAM" id="MobiDB-lite"/>
    </source>
</evidence>
<comment type="catalytic activity">
    <reaction evidence="1">
        <text>[E2 ubiquitin-conjugating enzyme]-S-ubiquitinyl-L-cysteine + [acceptor protein]-L-threonine = [E2 ubiquitin-conjugating enzyme]-L-cysteine + [acceptor protein]-3-O-ubiquitinyl-L-threonine.</text>
        <dbReference type="EC" id="2.3.2.33"/>
    </reaction>
</comment>
<comment type="subcellular location">
    <subcellularLocation>
        <location evidence="2">Cell projection</location>
        <location evidence="2">Axon</location>
    </subcellularLocation>
</comment>
<dbReference type="SUPFAM" id="SSF49785">
    <property type="entry name" value="Galactose-binding domain-like"/>
    <property type="match status" value="1"/>
</dbReference>
<evidence type="ECO:0000256" key="12">
    <source>
        <dbReference type="ARBA" id="ARBA00023273"/>
    </source>
</evidence>
<dbReference type="PANTHER" id="PTHR45943:SF1">
    <property type="entry name" value="E3 UBIQUITIN-PROTEIN LIGASE MYCBP2"/>
    <property type="match status" value="1"/>
</dbReference>
<accession>A0AAV7K5M6</accession>
<evidence type="ECO:0000259" key="16">
    <source>
        <dbReference type="PROSITE" id="PS50089"/>
    </source>
</evidence>
<evidence type="ECO:0000256" key="2">
    <source>
        <dbReference type="ARBA" id="ARBA00004489"/>
    </source>
</evidence>
<dbReference type="PROSITE" id="PS51284">
    <property type="entry name" value="DOC"/>
    <property type="match status" value="1"/>
</dbReference>
<dbReference type="PANTHER" id="PTHR45943">
    <property type="entry name" value="E3 UBIQUITIN-PROTEIN LIGASE MYCBP2"/>
    <property type="match status" value="1"/>
</dbReference>
<evidence type="ECO:0000256" key="9">
    <source>
        <dbReference type="ARBA" id="ARBA00022771"/>
    </source>
</evidence>
<keyword evidence="6" id="KW-0808">Transferase</keyword>
<evidence type="ECO:0000259" key="17">
    <source>
        <dbReference type="PROSITE" id="PS51284"/>
    </source>
</evidence>
<comment type="caution">
    <text evidence="18">The sequence shown here is derived from an EMBL/GenBank/DDBJ whole genome shotgun (WGS) entry which is preliminary data.</text>
</comment>
<comment type="similarity">
    <text evidence="4">Belongs to the RING-Cys relay (RCR) family.</text>
</comment>
<dbReference type="Gene3D" id="2.60.120.820">
    <property type="entry name" value="PHR domain"/>
    <property type="match status" value="2"/>
</dbReference>
<dbReference type="Gene3D" id="3.30.40.10">
    <property type="entry name" value="Zinc/RING finger domain, C3HC4 (zinc finger)"/>
    <property type="match status" value="1"/>
</dbReference>
<dbReference type="GO" id="GO:0005886">
    <property type="term" value="C:plasma membrane"/>
    <property type="evidence" value="ECO:0007669"/>
    <property type="project" value="TreeGrafter"/>
</dbReference>
<dbReference type="Pfam" id="PF00415">
    <property type="entry name" value="RCC1"/>
    <property type="match status" value="1"/>
</dbReference>
<feature type="repeat" description="RCC1" evidence="14">
    <location>
        <begin position="708"/>
        <end position="757"/>
    </location>
</feature>
<dbReference type="GO" id="GO:0061630">
    <property type="term" value="F:ubiquitin protein ligase activity"/>
    <property type="evidence" value="ECO:0007669"/>
    <property type="project" value="UniProtKB-EC"/>
</dbReference>
<comment type="pathway">
    <text evidence="3">Protein modification; protein ubiquitination.</text>
</comment>
<evidence type="ECO:0000256" key="11">
    <source>
        <dbReference type="ARBA" id="ARBA00022833"/>
    </source>
</evidence>
<keyword evidence="8" id="KW-0677">Repeat</keyword>
<dbReference type="SMART" id="SM01337">
    <property type="entry name" value="APC10"/>
    <property type="match status" value="1"/>
</dbReference>
<keyword evidence="19" id="KW-1185">Reference proteome</keyword>
<name>A0AAV7K5M6_9METZ</name>
<dbReference type="GO" id="GO:0008270">
    <property type="term" value="F:zinc ion binding"/>
    <property type="evidence" value="ECO:0007669"/>
    <property type="project" value="UniProtKB-KW"/>
</dbReference>
<evidence type="ECO:0000256" key="7">
    <source>
        <dbReference type="ARBA" id="ARBA00022723"/>
    </source>
</evidence>
<dbReference type="Proteomes" id="UP001165289">
    <property type="component" value="Unassembled WGS sequence"/>
</dbReference>
<sequence>MFGMRRLQRGHRPNRNRRRQNVQLSNSKVCEESEGNSDACKRLSRLFCVSSSPNPSSFAMFVQLHAQESSQELAELFDSLNKAGQIWDSSMDEPPSDKKGKKDKTKDKKGDKTADTLSLEEEAYREPAPLPKMVSLGITGVLEVVAATQFSHPELCLRILEAFHKIVSFNEIGALKNEPHDTIMPLFHLLLEMVQSRDTRPDIASLASSSLIGLILSLGKTHLTLQAVSALMLSQGSTSSHPIPIPEIMRTLQRSVNSALCGRTISRDTIKQSLLTSAKVDTWSISDQPLDTSTCYSSLTCSEHYLFLRRNESILKIGTGYGDTLKGHIYNATSGKTATNKPGWLGMYHGKILYREVSSDGNVVLELSPDTLEVVGEHRVPLELDPEMCLFYSNGEEIGTIEIKGESDVFLHTFELLDGSQTDITLSQTHHLTVGRTILLASGTDEFLSVIHGPPDDTYPASVVYSQSQELPELISVTSKTAVFLSQSGHIFYTGHGDAFGTPRQTGKDEWVSVMIPDDSTFHTFHLSQSGTLCTYIDTNGNLYLSGIGVKGLSPGGGGKKDGGKQHSEIPCLTTTQLPKLESCHCGWSVPLVALVSEDGGLFMFGEMLFEGVKRNDGQIDSPKDVKFQSVSLGEKHALVLSRTHQLFSFGHNNNGECGVAEGELEGDEPPDDENPIIIKNLTEVKLPEGVHMARTGARHSVAVCLSGDAYVWGHNDKGQLGIGDKKNRHKPVRLALPGPVFDVQCGEDFTVFLLQDGRMFGSGMNTNRLLGLPEADGEVTSATLLTLIPAQSDPSMLRLSAGGENILILQKQQMLTNKSLRDAQLLCEKNSLAIVPDNRNSRLSSFSWLKINLRNRAFSVQDQNIYLDCGTSAVALEQVYGNVWQFDNSTNEITQYNGTLASFKVNEGVLSANREPLLLTQTILSPSLCLPNVPHVTRIQAALNLLTCQFCLLTRDKCEILIDDKDDPTEKSKLIRHTSKDPTLGYSVVHRYGDLADVWYHDGSADAVMFQVDKEVLLGGIGIFSGANGILTGQVQVLDSQDKGPALASVDNLEIPQDPSGEIYPAMFDGPYLLERDHWYVLLLKLEGTQALKSGKNGKTEITEDGVMFKFKYTDQSHNGTDTSSGQLPSLYFKFPKVTKLPSADMGEDFEEEAPVQILDSKFYMDVTPHCFESLLKLLEWLCNSVRTSLIEVSQQTEGTGLDLDHEIVLMDIERQLHAIEACLKHCDIYFHKIYVKTPFTLHTSKENPDYIEYVLKFRQMLRDILFQPLPKEVLDPVLPEYLLKERFVKMCQDTYISCFSIFYPTPRLKYFILCEMLMTVSIDEIAQGAPGEMLLVSVLEAISDSSSIGLSSVLQHSQLAYMYSPYKTKYPILEKALGERTFESLADMMNYDAIISKLQSMACSPAHNITRCEEQEPISTRAVSQAASNLLLAKLQELSMYVQAIQSNTGSESPTVKRESDKRFFALLKNWPTVEQDAIAFEVNRKDIWIYGIGVYAGKKVSCEVEMYEEIDDSDKFKLLEKIKVNLTEKDSNKSTHIATVLFSNPVCIQDNRRYHLVCSFPNVKKLGFAGKSGEKEIECLKGLKFTYFNSILSKSGTNCSQGQIPTILYSHSGPSFTQVLLKSDDETNLRDCCDSYLKLTRNLLESATRIIETALSFGVSTELLTRLGNTSFFSQIIPECLVLLIPVAKLYPEITVEVMHILRALLTEVSVVNRQVGVDVAQVAEDRLFFMPVESEHPYPESSITPYNIIFPPEVKWMLVNFMPGCATCQPEDTLKVTVPHPDTSDNKNQPITVLGPYSEDKDWPTEPKIIKGNKINFLFEAATDYLKEENSNKFGFKCDVVGFPWGTLSSESILQLERLLHYVGAQCASSLVQTGTELHLVQPLNALENFTSNARADMSVVYEISNSEIDTFKGLLEGGLRVTCPSVDLALKGEILPSDQTPSLAFIRDFIDGMNTTSGGRLSTFLQTESTIDYTKSSIHIPVFGIKAQWPSLLSVSLADFKGQEMFVKDIRLELSISEVKPGIVKDTSPVDVLYKLIGIPVPKLEIPYTTTIISSNVYTSICFMECFDKYSYEELRFASLHYDSENFRANSHSIQMIGLQDKKYIGKWTPAHPGKYKITLFIEGLKAQTIEHEVSTPDKDEIPPVYPFIIHQKSAMKVTTSDPDVKNVKIFSEPDSTATALGLIPRGKLAYFFEEQQIENDDGSWIRLRPESLKQYAKPGTSPTRGYAQSYLKNKDTYTMKLELLQANVSALQVADSGVRQVKSGTLKRIGGAGSYEIVECGEAGHLIRAGPARNSTPIGQLSKGAIIQVSDEKTKEECVWLKLEETAVVTEGLNNEDAKVFWILGVDLRNYILYARKQGDDGTKGESGIEETDYESFDFKTPTKPPNLFNFAQLPENGKSVFQFEGEKENEKECKTPLCDIFNTKPPEDIHMGLSPDYARCQRTIYSAYLWQESLVVDAMTASAFIKFNPNTPRIKSSSIKKETPKQLSQEEPEPKVEPKMEAKVEPKPEVKVEPKPEVKVELKMEIESKEEPDAKVAKKSDEKMSEQSDKKVAEKVSEKSEEKVVEKQVRFDDKVAEQKSAINPDRSDTPPIEDPEEKSKLELREKVPVTLRYLVNFWDFLMEHVTNYVNSPINIPPLPDTVKERIKADKEIEKVVSVKRKPAEVGDQTLCELCDEFFVNPVTYHMKTEHIGCGQGAKGWGYNSNGNYCSGWAGSCGDGGSGGSTWYIMCESCHTDYLQEKVKTEQLRKFKSQAMGIKKRGGQIRKLLEKPSLTILEENSLFLLELQSPNTSDQELTDKGPPSYTRQTSEPKGPKKPTFKRAETIALATPKTLSFARTISVDVQKDDSQAGWPSFTPVNDDIDPESSPMFLMRPSPILAKLIAKYHREKLEEIGCIPDFLSFISKRHDLDGIRATLQNKMCISRMRVYSLDFIDWLLRVTTDVTCLHDTLWHFMSSFYKESQKKIEGDGVKSDRTEILDAQHPTDLLFGATAVKQVRTSLYELLGTIAELLPKLPIGSFAQEMGVRAWCIPFQVEDHGFIHNCSIFPHISHILSLLEEATTSQSDSKESQSSLFVDEDVTTKVTITVSSREAMLNSITDNSTETFWESGEDCKSRPRTVTFDIPKQLRNSSYRVCVYLDQVRDPGYLSESITVSVGKSKEKKDMFDISTQKITATHVGWITITVPIERVDKFIQVLLKGTKNACRVRQVKLVKGCEGKAEGKPTISCTQMQLASCESQTLRLFRALTSQIFGTILLKKPSDPQKGDNEDIRDQLVGILEENRLSKFQLEMCNEIVKSLSNEFNTMKSNFLDKLQETNWTDTHTVEQVSTLQWNAVRDSILYELLTMLMALAQSELVAKHLTKNASLMKTVFLLLHVASNRCQLLVIDLLCRLLKQVAPEDLAKIFEIEYLPTTSSSIATLVQRPIHAIGILDFLFLAIAKSLEVQIRSRGGEDKSAKSISLFNLTNKDSVMEVDPEDWMWQGAIGKDISFAIVKLIKDMQSGELGEKWKNVSKACIAQAILMMTKVKEASRNVKECRVMKCFWLFMGALCVIDEELCGQLSSGASESKDSKGKQISLCVNHDDDQTSAVVECEKCGTLCAQCDLYLHMPRSKRDHKRVLFKEEEESMKVDLHEGCGRTKLYWLMAMVDTNSLKSMAEFRGHLAQAAPGSGVCRFCDTSGASEMLGLGFVCDDPDCQECAKNACRKALPCGHMCGGVKDENEHLPCLHGCQQSTLKQDGEDMCMVCYTDSLSAAPSVQLKCGHVFHFHCARKSLESKWNGPRILFRFLFCSICQTSPLEAPQLEKLFRPMMTLYDKVMQKARMRLEYENKSSVEALTNEKSKFYQKPGDYALDRYTYYVCFKCNEPYYGGEARCLDVANVSDEYDPSELVCGGCSNVTQAQICPKHGTDYLEYKCRYCCSIATYFCFGTTHFCSPCHDDVGRVTGIPKDELPSCPVGPRAMPQDGDECPLRVKHPPTGEEYALGCGICRNAQSF</sequence>
<evidence type="ECO:0000256" key="10">
    <source>
        <dbReference type="ARBA" id="ARBA00022786"/>
    </source>
</evidence>